<evidence type="ECO:0000313" key="18">
    <source>
        <dbReference type="EMBL" id="KAI9246936.1"/>
    </source>
</evidence>
<gene>
    <name evidence="18" type="ORF">BDA99DRAFT_526529</name>
</gene>
<keyword evidence="7" id="KW-0963">Cytoplasm</keyword>
<feature type="coiled-coil region" evidence="17">
    <location>
        <begin position="13"/>
        <end position="47"/>
    </location>
</feature>
<sequence length="73" mass="8527">MENPYEQAQNALLGRIVQNVTRLSEAVDNLNERMEEVNKENSDLAVIGQMFSSYWFSSQMYLQTTRKSYSDKK</sequence>
<protein>
    <recommendedName>
        <fullName evidence="5">DASH complex subunit DAD4</fullName>
    </recommendedName>
    <alternativeName>
        <fullName evidence="16">Outer kinetochore protein DAD4</fullName>
    </alternativeName>
</protein>
<evidence type="ECO:0000256" key="7">
    <source>
        <dbReference type="ARBA" id="ARBA00022490"/>
    </source>
</evidence>
<keyword evidence="13" id="KW-0539">Nucleus</keyword>
<keyword evidence="9" id="KW-0493">Microtubule</keyword>
<proteinExistence type="inferred from homology"/>
<dbReference type="GO" id="GO:0008608">
    <property type="term" value="P:attachment of spindle microtubules to kinetochore"/>
    <property type="evidence" value="ECO:0007669"/>
    <property type="project" value="InterPro"/>
</dbReference>
<keyword evidence="14" id="KW-0131">Cell cycle</keyword>
<comment type="caution">
    <text evidence="18">The sequence shown here is derived from an EMBL/GenBank/DDBJ whole genome shotgun (WGS) entry which is preliminary data.</text>
</comment>
<keyword evidence="15" id="KW-0137">Centromere</keyword>
<evidence type="ECO:0000256" key="5">
    <source>
        <dbReference type="ARBA" id="ARBA00020259"/>
    </source>
</evidence>
<dbReference type="Proteomes" id="UP001209540">
    <property type="component" value="Unassembled WGS sequence"/>
</dbReference>
<dbReference type="EMBL" id="JAIXMP010000044">
    <property type="protein sequence ID" value="KAI9246936.1"/>
    <property type="molecule type" value="Genomic_DNA"/>
</dbReference>
<reference evidence="18" key="1">
    <citation type="journal article" date="2022" name="IScience">
        <title>Evolution of zygomycete secretomes and the origins of terrestrial fungal ecologies.</title>
        <authorList>
            <person name="Chang Y."/>
            <person name="Wang Y."/>
            <person name="Mondo S."/>
            <person name="Ahrendt S."/>
            <person name="Andreopoulos W."/>
            <person name="Barry K."/>
            <person name="Beard J."/>
            <person name="Benny G.L."/>
            <person name="Blankenship S."/>
            <person name="Bonito G."/>
            <person name="Cuomo C."/>
            <person name="Desiro A."/>
            <person name="Gervers K.A."/>
            <person name="Hundley H."/>
            <person name="Kuo A."/>
            <person name="LaButti K."/>
            <person name="Lang B.F."/>
            <person name="Lipzen A."/>
            <person name="O'Donnell K."/>
            <person name="Pangilinan J."/>
            <person name="Reynolds N."/>
            <person name="Sandor L."/>
            <person name="Smith M.E."/>
            <person name="Tsang A."/>
            <person name="Grigoriev I.V."/>
            <person name="Stajich J.E."/>
            <person name="Spatafora J.W."/>
        </authorList>
    </citation>
    <scope>NUCLEOTIDE SEQUENCE</scope>
    <source>
        <strain evidence="18">RSA 2281</strain>
    </source>
</reference>
<name>A0AAD5JP73_9FUNG</name>
<keyword evidence="12" id="KW-0206">Cytoskeleton</keyword>
<evidence type="ECO:0000256" key="12">
    <source>
        <dbReference type="ARBA" id="ARBA00023212"/>
    </source>
</evidence>
<keyword evidence="17" id="KW-0175">Coiled coil</keyword>
<evidence type="ECO:0000256" key="1">
    <source>
        <dbReference type="ARBA" id="ARBA00004123"/>
    </source>
</evidence>
<evidence type="ECO:0000256" key="4">
    <source>
        <dbReference type="ARBA" id="ARBA00009754"/>
    </source>
</evidence>
<dbReference type="Pfam" id="PF08650">
    <property type="entry name" value="DASH_Dad4"/>
    <property type="match status" value="1"/>
</dbReference>
<accession>A0AAD5JP73</accession>
<evidence type="ECO:0000256" key="16">
    <source>
        <dbReference type="ARBA" id="ARBA00030569"/>
    </source>
</evidence>
<evidence type="ECO:0000256" key="6">
    <source>
        <dbReference type="ARBA" id="ARBA00022454"/>
    </source>
</evidence>
<comment type="similarity">
    <text evidence="4">Belongs to the DASH complex DAD4 family.</text>
</comment>
<dbReference type="AlphaFoldDB" id="A0AAD5JP73"/>
<dbReference type="InterPro" id="IPR013959">
    <property type="entry name" value="DASH_Dad4"/>
</dbReference>
<evidence type="ECO:0000256" key="15">
    <source>
        <dbReference type="ARBA" id="ARBA00023328"/>
    </source>
</evidence>
<dbReference type="PANTHER" id="PTHR28222:SF1">
    <property type="entry name" value="DASH COMPLEX SUBUNIT DAD4"/>
    <property type="match status" value="1"/>
</dbReference>
<evidence type="ECO:0000256" key="8">
    <source>
        <dbReference type="ARBA" id="ARBA00022618"/>
    </source>
</evidence>
<evidence type="ECO:0000256" key="11">
    <source>
        <dbReference type="ARBA" id="ARBA00022838"/>
    </source>
</evidence>
<dbReference type="PANTHER" id="PTHR28222">
    <property type="entry name" value="DASH COMPLEX SUBUNIT DAD4"/>
    <property type="match status" value="1"/>
</dbReference>
<keyword evidence="8" id="KW-0132">Cell division</keyword>
<keyword evidence="6" id="KW-0158">Chromosome</keyword>
<organism evidence="18 19">
    <name type="scientific">Phascolomyces articulosus</name>
    <dbReference type="NCBI Taxonomy" id="60185"/>
    <lineage>
        <taxon>Eukaryota</taxon>
        <taxon>Fungi</taxon>
        <taxon>Fungi incertae sedis</taxon>
        <taxon>Mucoromycota</taxon>
        <taxon>Mucoromycotina</taxon>
        <taxon>Mucoromycetes</taxon>
        <taxon>Mucorales</taxon>
        <taxon>Lichtheimiaceae</taxon>
        <taxon>Phascolomyces</taxon>
    </lineage>
</organism>
<dbReference type="GO" id="GO:0051301">
    <property type="term" value="P:cell division"/>
    <property type="evidence" value="ECO:0007669"/>
    <property type="project" value="UniProtKB-KW"/>
</dbReference>
<dbReference type="GO" id="GO:0072686">
    <property type="term" value="C:mitotic spindle"/>
    <property type="evidence" value="ECO:0007669"/>
    <property type="project" value="InterPro"/>
</dbReference>
<reference evidence="18" key="2">
    <citation type="submission" date="2023-02" db="EMBL/GenBank/DDBJ databases">
        <authorList>
            <consortium name="DOE Joint Genome Institute"/>
            <person name="Mondo S.J."/>
            <person name="Chang Y."/>
            <person name="Wang Y."/>
            <person name="Ahrendt S."/>
            <person name="Andreopoulos W."/>
            <person name="Barry K."/>
            <person name="Beard J."/>
            <person name="Benny G.L."/>
            <person name="Blankenship S."/>
            <person name="Bonito G."/>
            <person name="Cuomo C."/>
            <person name="Desiro A."/>
            <person name="Gervers K.A."/>
            <person name="Hundley H."/>
            <person name="Kuo A."/>
            <person name="LaButti K."/>
            <person name="Lang B.F."/>
            <person name="Lipzen A."/>
            <person name="O'Donnell K."/>
            <person name="Pangilinan J."/>
            <person name="Reynolds N."/>
            <person name="Sandor L."/>
            <person name="Smith M.W."/>
            <person name="Tsang A."/>
            <person name="Grigoriev I.V."/>
            <person name="Stajich J.E."/>
            <person name="Spatafora J.W."/>
        </authorList>
    </citation>
    <scope>NUCLEOTIDE SEQUENCE</scope>
    <source>
        <strain evidence="18">RSA 2281</strain>
    </source>
</reference>
<evidence type="ECO:0000256" key="10">
    <source>
        <dbReference type="ARBA" id="ARBA00022776"/>
    </source>
</evidence>
<comment type="subcellular location">
    <subcellularLocation>
        <location evidence="3">Chromosome</location>
        <location evidence="3">Centromere</location>
        <location evidence="3">Kinetochore</location>
    </subcellularLocation>
    <subcellularLocation>
        <location evidence="2">Cytoplasm</location>
        <location evidence="2">Cytoskeleton</location>
        <location evidence="2">Spindle</location>
    </subcellularLocation>
    <subcellularLocation>
        <location evidence="1">Nucleus</location>
    </subcellularLocation>
</comment>
<evidence type="ECO:0000256" key="17">
    <source>
        <dbReference type="SAM" id="Coils"/>
    </source>
</evidence>
<evidence type="ECO:0000256" key="13">
    <source>
        <dbReference type="ARBA" id="ARBA00023242"/>
    </source>
</evidence>
<dbReference type="GO" id="GO:0005874">
    <property type="term" value="C:microtubule"/>
    <property type="evidence" value="ECO:0007669"/>
    <property type="project" value="UniProtKB-KW"/>
</dbReference>
<evidence type="ECO:0000313" key="19">
    <source>
        <dbReference type="Proteomes" id="UP001209540"/>
    </source>
</evidence>
<evidence type="ECO:0000256" key="14">
    <source>
        <dbReference type="ARBA" id="ARBA00023306"/>
    </source>
</evidence>
<dbReference type="GO" id="GO:0042729">
    <property type="term" value="C:DASH complex"/>
    <property type="evidence" value="ECO:0007669"/>
    <property type="project" value="InterPro"/>
</dbReference>
<keyword evidence="11" id="KW-0995">Kinetochore</keyword>
<evidence type="ECO:0000256" key="2">
    <source>
        <dbReference type="ARBA" id="ARBA00004186"/>
    </source>
</evidence>
<keyword evidence="19" id="KW-1185">Reference proteome</keyword>
<evidence type="ECO:0000256" key="9">
    <source>
        <dbReference type="ARBA" id="ARBA00022701"/>
    </source>
</evidence>
<keyword evidence="10" id="KW-0498">Mitosis</keyword>
<evidence type="ECO:0000256" key="3">
    <source>
        <dbReference type="ARBA" id="ARBA00004629"/>
    </source>
</evidence>